<organism evidence="4 5">
    <name type="scientific">Agaricus bisporus var. burnettii (strain JB137-S8 / ATCC MYA-4627 / FGSC 10392)</name>
    <name type="common">White button mushroom</name>
    <dbReference type="NCBI Taxonomy" id="597362"/>
    <lineage>
        <taxon>Eukaryota</taxon>
        <taxon>Fungi</taxon>
        <taxon>Dikarya</taxon>
        <taxon>Basidiomycota</taxon>
        <taxon>Agaricomycotina</taxon>
        <taxon>Agaricomycetes</taxon>
        <taxon>Agaricomycetidae</taxon>
        <taxon>Agaricales</taxon>
        <taxon>Agaricineae</taxon>
        <taxon>Agaricaceae</taxon>
        <taxon>Agaricus</taxon>
    </lineage>
</organism>
<evidence type="ECO:0000256" key="1">
    <source>
        <dbReference type="ARBA" id="ARBA00022737"/>
    </source>
</evidence>
<dbReference type="AlphaFoldDB" id="K5VSR7"/>
<evidence type="ECO:0000256" key="2">
    <source>
        <dbReference type="SAM" id="MobiDB-lite"/>
    </source>
</evidence>
<dbReference type="SUPFAM" id="SSF52540">
    <property type="entry name" value="P-loop containing nucleoside triphosphate hydrolases"/>
    <property type="match status" value="1"/>
</dbReference>
<evidence type="ECO:0000313" key="4">
    <source>
        <dbReference type="EMBL" id="EKM77504.1"/>
    </source>
</evidence>
<name>K5VSR7_AGABU</name>
<feature type="compositionally biased region" description="Polar residues" evidence="2">
    <location>
        <begin position="135"/>
        <end position="144"/>
    </location>
</feature>
<gene>
    <name evidence="4" type="ORF">AGABI1DRAFT_130203</name>
</gene>
<dbReference type="RefSeq" id="XP_007331781.1">
    <property type="nucleotide sequence ID" value="XM_007331719.1"/>
</dbReference>
<dbReference type="EMBL" id="JH971395">
    <property type="protein sequence ID" value="EKM77504.1"/>
    <property type="molecule type" value="Genomic_DNA"/>
</dbReference>
<evidence type="ECO:0000313" key="5">
    <source>
        <dbReference type="Proteomes" id="UP000008493"/>
    </source>
</evidence>
<dbReference type="PANTHER" id="PTHR10039">
    <property type="entry name" value="AMELOGENIN"/>
    <property type="match status" value="1"/>
</dbReference>
<protein>
    <recommendedName>
        <fullName evidence="3">NACHT domain-containing protein</fullName>
    </recommendedName>
</protein>
<keyword evidence="1" id="KW-0677">Repeat</keyword>
<dbReference type="Proteomes" id="UP000008493">
    <property type="component" value="Unassembled WGS sequence"/>
</dbReference>
<dbReference type="HOGENOM" id="CLU_000288_6_15_1"/>
<feature type="compositionally biased region" description="Polar residues" evidence="2">
    <location>
        <begin position="203"/>
        <end position="222"/>
    </location>
</feature>
<dbReference type="InterPro" id="IPR027417">
    <property type="entry name" value="P-loop_NTPase"/>
</dbReference>
<evidence type="ECO:0000259" key="3">
    <source>
        <dbReference type="PROSITE" id="PS50837"/>
    </source>
</evidence>
<dbReference type="PROSITE" id="PS50837">
    <property type="entry name" value="NACHT"/>
    <property type="match status" value="1"/>
</dbReference>
<dbReference type="Gene3D" id="3.40.50.300">
    <property type="entry name" value="P-loop containing nucleotide triphosphate hydrolases"/>
    <property type="match status" value="1"/>
</dbReference>
<dbReference type="Pfam" id="PF24883">
    <property type="entry name" value="NPHP3_N"/>
    <property type="match status" value="1"/>
</dbReference>
<sequence>MPCDRSPRSPHSSLPYPSFANNPFPHPSRRPLLPTAFSNIVSSTSYRSLALNPTSESISAPQFRTNDLALIDAQQPTLTTNAFHLQRSDEHLINQFSTTPPPSTPLSCPPLRPQGNMHVLASVPQHHGEKHEAHQSSLSDTSTIPPATLPYTTTSLLHQPAWFGRAQLTGQHHSIGLQPHPVYHTYRSQPQQGRQSSPPLSQFTRQPPQRLNQHSLPPQHGSQGMFDFAHDFVINNPVFVENSLDNFMASLLKETILGAEFDSSARNPPPRCHPGTRLRVIERCQYFILTCGRERKLQWVVGSAGVGKSAILQSVAEDKSGVLSDVITGATIFFSINGRQDGTKTILTIAYQVAVKLEPYRLFIKGEIARDPSLLQKSLSTQFKKFIVEPFITRRLLDPSSRLLIILDGLDECDDAFHQQELLGLITNFCTTYPASPVVWIVASRPEPHIMSFFSQPKIALAYEKEEILVDSNRAREDVERYLREMLEEVQLGSISLKRLSRWPSEDDFLKVAKAADGLFAYAAIVVRYISDPTYGDPVSQLADVLEIIDTGTRKAVPGKDHPLARLDALYARILSKIPSDVMVNTRKLLILRFDEYWGDASFQFHCNMLGMAENVAYGATQLLSAIASVPGPAEAATHRLELFHKSFEDYLKDFDRSGFSLDINSELQQLRGQCALRVVGEAPDGINLDGLACDFFDGGIFKNGRGTGGSSISLSWPVDEHSGEGHLCQLRLDMYHESVWEVMCGFRRRDEAFQSLLCMHLLTTCFVETPCDFPNSTLRDIAFDVSRRRELLEYGMLKLVPLETLEYDEIPIPSSIRLCFQSPILEHSNPWATSCKHERKGKWESHDQNWSTEFKTPIEHRVHRANLRYSTWERQQCSSCFQRFTHHFKTRSPGHLVTILDVTPGWRWVELRFVDPDDGVSEWTYYFGHGEGEMNVHTSL</sequence>
<dbReference type="InterPro" id="IPR056884">
    <property type="entry name" value="NPHP3-like_N"/>
</dbReference>
<proteinExistence type="predicted"/>
<dbReference type="InParanoid" id="K5VSR7"/>
<dbReference type="InterPro" id="IPR007111">
    <property type="entry name" value="NACHT_NTPase"/>
</dbReference>
<feature type="compositionally biased region" description="Low complexity" evidence="2">
    <location>
        <begin position="188"/>
        <end position="202"/>
    </location>
</feature>
<feature type="region of interest" description="Disordered" evidence="2">
    <location>
        <begin position="1"/>
        <end position="22"/>
    </location>
</feature>
<feature type="region of interest" description="Disordered" evidence="2">
    <location>
        <begin position="125"/>
        <end position="144"/>
    </location>
</feature>
<accession>K5VSR7</accession>
<keyword evidence="5" id="KW-1185">Reference proteome</keyword>
<dbReference type="KEGG" id="abp:AGABI1DRAFT130203"/>
<reference evidence="5" key="1">
    <citation type="journal article" date="2012" name="Proc. Natl. Acad. Sci. U.S.A.">
        <title>Genome sequence of the button mushroom Agaricus bisporus reveals mechanisms governing adaptation to a humic-rich ecological niche.</title>
        <authorList>
            <person name="Morin E."/>
            <person name="Kohler A."/>
            <person name="Baker A.R."/>
            <person name="Foulongne-Oriol M."/>
            <person name="Lombard V."/>
            <person name="Nagy L.G."/>
            <person name="Ohm R.A."/>
            <person name="Patyshakuliyeva A."/>
            <person name="Brun A."/>
            <person name="Aerts A.L."/>
            <person name="Bailey A.M."/>
            <person name="Billette C."/>
            <person name="Coutinho P.M."/>
            <person name="Deakin G."/>
            <person name="Doddapaneni H."/>
            <person name="Floudas D."/>
            <person name="Grimwood J."/>
            <person name="Hilden K."/>
            <person name="Kuees U."/>
            <person name="LaButti K.M."/>
            <person name="Lapidus A."/>
            <person name="Lindquist E.A."/>
            <person name="Lucas S.M."/>
            <person name="Murat C."/>
            <person name="Riley R.W."/>
            <person name="Salamov A.A."/>
            <person name="Schmutz J."/>
            <person name="Subramanian V."/>
            <person name="Woesten H.A.B."/>
            <person name="Xu J."/>
            <person name="Eastwood D.C."/>
            <person name="Foster G.D."/>
            <person name="Sonnenberg A.S."/>
            <person name="Cullen D."/>
            <person name="de Vries R.P."/>
            <person name="Lundell T."/>
            <person name="Hibbett D.S."/>
            <person name="Henrissat B."/>
            <person name="Burton K.S."/>
            <person name="Kerrigan R.W."/>
            <person name="Challen M.P."/>
            <person name="Grigoriev I.V."/>
            <person name="Martin F."/>
        </authorList>
    </citation>
    <scope>NUCLEOTIDE SEQUENCE [LARGE SCALE GENOMIC DNA]</scope>
    <source>
        <strain evidence="5">JB137-S8 / ATCC MYA-4627 / FGSC 10392</strain>
    </source>
</reference>
<dbReference type="GeneID" id="18827177"/>
<dbReference type="OrthoDB" id="5974621at2759"/>
<feature type="region of interest" description="Disordered" evidence="2">
    <location>
        <begin position="175"/>
        <end position="222"/>
    </location>
</feature>
<feature type="domain" description="NACHT" evidence="3">
    <location>
        <begin position="296"/>
        <end position="446"/>
    </location>
</feature>